<evidence type="ECO:0000256" key="5">
    <source>
        <dbReference type="ARBA" id="ARBA00022771"/>
    </source>
</evidence>
<feature type="domain" description="FLZ-type" evidence="8">
    <location>
        <begin position="76"/>
        <end position="120"/>
    </location>
</feature>
<dbReference type="AlphaFoldDB" id="A0A7N2LWV1"/>
<keyword evidence="10" id="KW-1185">Reference proteome</keyword>
<comment type="similarity">
    <text evidence="2">Belongs to the FLZ family.</text>
</comment>
<keyword evidence="4" id="KW-0479">Metal-binding</keyword>
<protein>
    <recommendedName>
        <fullName evidence="8">FLZ-type domain-containing protein</fullName>
    </recommendedName>
</protein>
<dbReference type="InterPro" id="IPR007650">
    <property type="entry name" value="Zf-FLZ_dom"/>
</dbReference>
<dbReference type="PROSITE" id="PS51795">
    <property type="entry name" value="ZF_FLZ"/>
    <property type="match status" value="1"/>
</dbReference>
<dbReference type="OrthoDB" id="1926521at2759"/>
<evidence type="ECO:0000259" key="8">
    <source>
        <dbReference type="PROSITE" id="PS51795"/>
    </source>
</evidence>
<dbReference type="Pfam" id="PF04570">
    <property type="entry name" value="zf-FLZ"/>
    <property type="match status" value="1"/>
</dbReference>
<dbReference type="PANTHER" id="PTHR33059:SF84">
    <property type="entry name" value="FCS-LIKE ZINC FINGER 15"/>
    <property type="match status" value="1"/>
</dbReference>
<feature type="region of interest" description="Disordered" evidence="7">
    <location>
        <begin position="12"/>
        <end position="41"/>
    </location>
</feature>
<dbReference type="OMA" id="GNHNIFS"/>
<evidence type="ECO:0000313" key="10">
    <source>
        <dbReference type="Proteomes" id="UP000594261"/>
    </source>
</evidence>
<accession>A0A7N2LWV1</accession>
<reference evidence="9" key="2">
    <citation type="submission" date="2021-01" db="UniProtKB">
        <authorList>
            <consortium name="EnsemblPlants"/>
        </authorList>
    </citation>
    <scope>IDENTIFICATION</scope>
</reference>
<dbReference type="Proteomes" id="UP000594261">
    <property type="component" value="Chromosome 6"/>
</dbReference>
<organism evidence="9 10">
    <name type="scientific">Quercus lobata</name>
    <name type="common">Valley oak</name>
    <dbReference type="NCBI Taxonomy" id="97700"/>
    <lineage>
        <taxon>Eukaryota</taxon>
        <taxon>Viridiplantae</taxon>
        <taxon>Streptophyta</taxon>
        <taxon>Embryophyta</taxon>
        <taxon>Tracheophyta</taxon>
        <taxon>Spermatophyta</taxon>
        <taxon>Magnoliopsida</taxon>
        <taxon>eudicotyledons</taxon>
        <taxon>Gunneridae</taxon>
        <taxon>Pentapetalae</taxon>
        <taxon>rosids</taxon>
        <taxon>fabids</taxon>
        <taxon>Fagales</taxon>
        <taxon>Fagaceae</taxon>
        <taxon>Quercus</taxon>
    </lineage>
</organism>
<evidence type="ECO:0000256" key="4">
    <source>
        <dbReference type="ARBA" id="ARBA00022723"/>
    </source>
</evidence>
<dbReference type="InParanoid" id="A0A7N2LWV1"/>
<feature type="zinc finger region" description="FLZ-type" evidence="6">
    <location>
        <begin position="76"/>
        <end position="120"/>
    </location>
</feature>
<keyword evidence="5" id="KW-0862">Zinc</keyword>
<sequence length="160" mass="16990">MVGLSVVLEAQKSGGSSSSGGSNSGGVGGGSGGGGVSKKNHPQVINKTTMLLNNNNNNKLSPLQAHHSSSYFPTPTFLDQCFLCNQKLLPGKDIYMYKGDRAFCSVECRCRQIFMDEEESLHKDHCSLAAMKPTSSSSSSSSSARNHRKGTRNRAGGFVN</sequence>
<dbReference type="KEGG" id="qlo:115950656"/>
<evidence type="ECO:0000256" key="3">
    <source>
        <dbReference type="ARBA" id="ARBA00022490"/>
    </source>
</evidence>
<feature type="compositionally biased region" description="Gly residues" evidence="7">
    <location>
        <begin position="22"/>
        <end position="36"/>
    </location>
</feature>
<dbReference type="GO" id="GO:0005737">
    <property type="term" value="C:cytoplasm"/>
    <property type="evidence" value="ECO:0007669"/>
    <property type="project" value="UniProtKB-SubCell"/>
</dbReference>
<comment type="subcellular location">
    <subcellularLocation>
        <location evidence="1">Cytoplasm</location>
    </subcellularLocation>
</comment>
<gene>
    <name evidence="9" type="primary">LOC115950656</name>
</gene>
<evidence type="ECO:0000256" key="2">
    <source>
        <dbReference type="ARBA" id="ARBA00009374"/>
    </source>
</evidence>
<evidence type="ECO:0000256" key="6">
    <source>
        <dbReference type="PROSITE-ProRule" id="PRU01131"/>
    </source>
</evidence>
<proteinExistence type="inferred from homology"/>
<reference evidence="9 10" key="1">
    <citation type="journal article" date="2016" name="G3 (Bethesda)">
        <title>First Draft Assembly and Annotation of the Genome of a California Endemic Oak Quercus lobata Nee (Fagaceae).</title>
        <authorList>
            <person name="Sork V.L."/>
            <person name="Fitz-Gibbon S.T."/>
            <person name="Puiu D."/>
            <person name="Crepeau M."/>
            <person name="Gugger P.F."/>
            <person name="Sherman R."/>
            <person name="Stevens K."/>
            <person name="Langley C.H."/>
            <person name="Pellegrini M."/>
            <person name="Salzberg S.L."/>
        </authorList>
    </citation>
    <scope>NUCLEOTIDE SEQUENCE [LARGE SCALE GENOMIC DNA]</scope>
    <source>
        <strain evidence="9 10">cv. SW786</strain>
    </source>
</reference>
<evidence type="ECO:0000313" key="9">
    <source>
        <dbReference type="EnsemblPlants" id="QL06p010108:mrna"/>
    </source>
</evidence>
<keyword evidence="3" id="KW-0963">Cytoplasm</keyword>
<keyword evidence="5" id="KW-0863">Zinc-finger</keyword>
<dbReference type="EnsemblPlants" id="QL06p010108:mrna">
    <property type="protein sequence ID" value="QL06p010108:mrna"/>
    <property type="gene ID" value="QL06p010108"/>
</dbReference>
<evidence type="ECO:0000256" key="1">
    <source>
        <dbReference type="ARBA" id="ARBA00004496"/>
    </source>
</evidence>
<dbReference type="RefSeq" id="XP_030923740.1">
    <property type="nucleotide sequence ID" value="XM_031067880.1"/>
</dbReference>
<dbReference type="Gramene" id="QL06p010108:mrna">
    <property type="protein sequence ID" value="QL06p010108:mrna"/>
    <property type="gene ID" value="QL06p010108"/>
</dbReference>
<dbReference type="GeneID" id="115950656"/>
<dbReference type="FunCoup" id="A0A7N2LWV1">
    <property type="interactions" value="16"/>
</dbReference>
<dbReference type="PANTHER" id="PTHR33059">
    <property type="entry name" value="FCS-LIKE ZINC FINGER 5"/>
    <property type="match status" value="1"/>
</dbReference>
<dbReference type="GO" id="GO:0008270">
    <property type="term" value="F:zinc ion binding"/>
    <property type="evidence" value="ECO:0007669"/>
    <property type="project" value="UniProtKB-KW"/>
</dbReference>
<feature type="region of interest" description="Disordered" evidence="7">
    <location>
        <begin position="131"/>
        <end position="160"/>
    </location>
</feature>
<name>A0A7N2LWV1_QUELO</name>
<dbReference type="EMBL" id="LRBV02000006">
    <property type="status" value="NOT_ANNOTATED_CDS"/>
    <property type="molecule type" value="Genomic_DNA"/>
</dbReference>
<evidence type="ECO:0000256" key="7">
    <source>
        <dbReference type="SAM" id="MobiDB-lite"/>
    </source>
</evidence>